<comment type="caution">
    <text evidence="1">The sequence shown here is derived from an EMBL/GenBank/DDBJ whole genome shotgun (WGS) entry which is preliminary data.</text>
</comment>
<dbReference type="OrthoDB" id="2753611at2759"/>
<dbReference type="Proteomes" id="UP000230002">
    <property type="component" value="Unassembled WGS sequence"/>
</dbReference>
<evidence type="ECO:0000313" key="2">
    <source>
        <dbReference type="Proteomes" id="UP000230002"/>
    </source>
</evidence>
<accession>A0A2G8SM87</accession>
<reference evidence="1 2" key="1">
    <citation type="journal article" date="2015" name="Sci. Rep.">
        <title>Chromosome-level genome map provides insights into diverse defense mechanisms in the medicinal fungus Ganoderma sinense.</title>
        <authorList>
            <person name="Zhu Y."/>
            <person name="Xu J."/>
            <person name="Sun C."/>
            <person name="Zhou S."/>
            <person name="Xu H."/>
            <person name="Nelson D.R."/>
            <person name="Qian J."/>
            <person name="Song J."/>
            <person name="Luo H."/>
            <person name="Xiang L."/>
            <person name="Li Y."/>
            <person name="Xu Z."/>
            <person name="Ji A."/>
            <person name="Wang L."/>
            <person name="Lu S."/>
            <person name="Hayward A."/>
            <person name="Sun W."/>
            <person name="Li X."/>
            <person name="Schwartz D.C."/>
            <person name="Wang Y."/>
            <person name="Chen S."/>
        </authorList>
    </citation>
    <scope>NUCLEOTIDE SEQUENCE [LARGE SCALE GENOMIC DNA]</scope>
    <source>
        <strain evidence="1 2">ZZ0214-1</strain>
    </source>
</reference>
<gene>
    <name evidence="1" type="ORF">GSI_02658</name>
</gene>
<protein>
    <submittedName>
        <fullName evidence="1">Uncharacterized protein</fullName>
    </submittedName>
</protein>
<name>A0A2G8SM87_9APHY</name>
<dbReference type="AlphaFoldDB" id="A0A2G8SM87"/>
<proteinExistence type="predicted"/>
<organism evidence="1 2">
    <name type="scientific">Ganoderma sinense ZZ0214-1</name>
    <dbReference type="NCBI Taxonomy" id="1077348"/>
    <lineage>
        <taxon>Eukaryota</taxon>
        <taxon>Fungi</taxon>
        <taxon>Dikarya</taxon>
        <taxon>Basidiomycota</taxon>
        <taxon>Agaricomycotina</taxon>
        <taxon>Agaricomycetes</taxon>
        <taxon>Polyporales</taxon>
        <taxon>Polyporaceae</taxon>
        <taxon>Ganoderma</taxon>
    </lineage>
</organism>
<keyword evidence="2" id="KW-1185">Reference proteome</keyword>
<sequence length="156" mass="18102">MAEIRATSHRVKAKVVHSRRPPPDPTFAFGFALDYKYRRRWAEQVLEGADRQLEKPTTYTPQEYEDLIEGIITALNTCLPKRVYCALPDLPRIRRDLLPVEDGDDSYSRYVFALRDNSTSERLRSPLTKEHIDAVRKELGLEDDQQPGWFPIVTND</sequence>
<dbReference type="EMBL" id="AYKW01000004">
    <property type="protein sequence ID" value="PIL34871.1"/>
    <property type="molecule type" value="Genomic_DNA"/>
</dbReference>
<evidence type="ECO:0000313" key="1">
    <source>
        <dbReference type="EMBL" id="PIL34871.1"/>
    </source>
</evidence>